<keyword evidence="5" id="KW-0963">Cytoplasm</keyword>
<dbReference type="AlphaFoldDB" id="A0A840THU0"/>
<comment type="subcellular location">
    <subcellularLocation>
        <location evidence="5">Cytoplasm</location>
    </subcellularLocation>
    <subcellularLocation>
        <location evidence="1">Membrane</location>
    </subcellularLocation>
</comment>
<dbReference type="Pfam" id="PF02348">
    <property type="entry name" value="CTP_transf_3"/>
    <property type="match status" value="1"/>
</dbReference>
<comment type="pathway">
    <text evidence="5">Nucleotide-sugar biosynthesis; CMP-3-deoxy-D-manno-octulosonate biosynthesis; CMP-3-deoxy-D-manno-octulosonate from 3-deoxy-D-manno-octulosonate and CTP: step 1/1.</text>
</comment>
<accession>A0A840THU0</accession>
<gene>
    <name evidence="5" type="primary">kdsB</name>
    <name evidence="6" type="ORF">HNQ92_000962</name>
</gene>
<comment type="caution">
    <text evidence="6">The sequence shown here is derived from an EMBL/GenBank/DDBJ whole genome shotgun (WGS) entry which is preliminary data.</text>
</comment>
<dbReference type="NCBIfam" id="NF003950">
    <property type="entry name" value="PRK05450.1-3"/>
    <property type="match status" value="1"/>
</dbReference>
<evidence type="ECO:0000256" key="2">
    <source>
        <dbReference type="ARBA" id="ARBA00022679"/>
    </source>
</evidence>
<dbReference type="UniPathway" id="UPA00358">
    <property type="reaction ID" value="UER00476"/>
</dbReference>
<dbReference type="InterPro" id="IPR004528">
    <property type="entry name" value="KdsB"/>
</dbReference>
<name>A0A840THU0_9BACT</name>
<dbReference type="GO" id="GO:0016020">
    <property type="term" value="C:membrane"/>
    <property type="evidence" value="ECO:0007669"/>
    <property type="project" value="UniProtKB-SubCell"/>
</dbReference>
<dbReference type="Proteomes" id="UP000557307">
    <property type="component" value="Unassembled WGS sequence"/>
</dbReference>
<dbReference type="GO" id="GO:0009103">
    <property type="term" value="P:lipopolysaccharide biosynthetic process"/>
    <property type="evidence" value="ECO:0007669"/>
    <property type="project" value="UniProtKB-UniRule"/>
</dbReference>
<dbReference type="InterPro" id="IPR003329">
    <property type="entry name" value="Cytidylyl_trans"/>
</dbReference>
<evidence type="ECO:0000256" key="1">
    <source>
        <dbReference type="ARBA" id="ARBA00004370"/>
    </source>
</evidence>
<dbReference type="NCBIfam" id="NF009905">
    <property type="entry name" value="PRK13368.1"/>
    <property type="match status" value="1"/>
</dbReference>
<dbReference type="GO" id="GO:0008690">
    <property type="term" value="F:3-deoxy-manno-octulosonate cytidylyltransferase activity"/>
    <property type="evidence" value="ECO:0007669"/>
    <property type="project" value="UniProtKB-UniRule"/>
</dbReference>
<dbReference type="GO" id="GO:0033468">
    <property type="term" value="P:CMP-keto-3-deoxy-D-manno-octulosonic acid biosynthetic process"/>
    <property type="evidence" value="ECO:0007669"/>
    <property type="project" value="UniProtKB-UniRule"/>
</dbReference>
<proteinExistence type="inferred from homology"/>
<dbReference type="NCBIfam" id="TIGR00466">
    <property type="entry name" value="kdsB"/>
    <property type="match status" value="1"/>
</dbReference>
<dbReference type="Gene3D" id="3.90.550.10">
    <property type="entry name" value="Spore Coat Polysaccharide Biosynthesis Protein SpsA, Chain A"/>
    <property type="match status" value="1"/>
</dbReference>
<evidence type="ECO:0000256" key="3">
    <source>
        <dbReference type="ARBA" id="ARBA00022695"/>
    </source>
</evidence>
<dbReference type="NCBIfam" id="NF003952">
    <property type="entry name" value="PRK05450.1-5"/>
    <property type="match status" value="1"/>
</dbReference>
<keyword evidence="4 5" id="KW-0448">Lipopolysaccharide biosynthesis</keyword>
<comment type="similarity">
    <text evidence="5">Belongs to the KdsB family.</text>
</comment>
<dbReference type="EMBL" id="JACHGF010000001">
    <property type="protein sequence ID" value="MBB5282841.1"/>
    <property type="molecule type" value="Genomic_DNA"/>
</dbReference>
<keyword evidence="7" id="KW-1185">Reference proteome</keyword>
<sequence>MQILGIIPARFASTRFPAKALATIDGKSMIQRVYEQATQAKKLSRVLIATDDDRIRTHVEAFGGTAIMTSPDHQSGTDRCFEALAKTEGTFAYVINIQGDEPFIQPSQIDRLAEVLDGSTELATLVKKIEDPETLFNPNSPKVLLTRQQQVLYFSRQPVPYLRGVAEADWLARHTFYKHIGIYAYRTDILAQITQLPVSALEKAEALEQLRWLENGYHIRAVVTQEDSHGVDTPEDLERVARKFL</sequence>
<comment type="catalytic activity">
    <reaction evidence="5">
        <text>3-deoxy-alpha-D-manno-oct-2-ulosonate + CTP = CMP-3-deoxy-beta-D-manno-octulosonate + diphosphate</text>
        <dbReference type="Rhea" id="RHEA:23448"/>
        <dbReference type="ChEBI" id="CHEBI:33019"/>
        <dbReference type="ChEBI" id="CHEBI:37563"/>
        <dbReference type="ChEBI" id="CHEBI:85986"/>
        <dbReference type="ChEBI" id="CHEBI:85987"/>
        <dbReference type="EC" id="2.7.7.38"/>
    </reaction>
</comment>
<dbReference type="GO" id="GO:0005829">
    <property type="term" value="C:cytosol"/>
    <property type="evidence" value="ECO:0007669"/>
    <property type="project" value="TreeGrafter"/>
</dbReference>
<reference evidence="6 7" key="1">
    <citation type="submission" date="2020-08" db="EMBL/GenBank/DDBJ databases">
        <title>Genomic Encyclopedia of Type Strains, Phase IV (KMG-IV): sequencing the most valuable type-strain genomes for metagenomic binning, comparative biology and taxonomic classification.</title>
        <authorList>
            <person name="Goeker M."/>
        </authorList>
    </citation>
    <scope>NUCLEOTIDE SEQUENCE [LARGE SCALE GENOMIC DNA]</scope>
    <source>
        <strain evidence="6 7">DSM 105074</strain>
    </source>
</reference>
<protein>
    <recommendedName>
        <fullName evidence="5">3-deoxy-manno-octulosonate cytidylyltransferase</fullName>
        <ecNumber evidence="5">2.7.7.38</ecNumber>
    </recommendedName>
    <alternativeName>
        <fullName evidence="5">CMP-2-keto-3-deoxyoctulosonic acid synthase</fullName>
        <shortName evidence="5">CKS</shortName>
        <shortName evidence="5">CMP-KDO synthase</shortName>
    </alternativeName>
</protein>
<keyword evidence="3 5" id="KW-0548">Nucleotidyltransferase</keyword>
<evidence type="ECO:0000256" key="5">
    <source>
        <dbReference type="HAMAP-Rule" id="MF_00057"/>
    </source>
</evidence>
<dbReference type="RefSeq" id="WP_184171605.1">
    <property type="nucleotide sequence ID" value="NZ_JACHGF010000001.1"/>
</dbReference>
<keyword evidence="2 5" id="KW-0808">Transferase</keyword>
<dbReference type="FunFam" id="3.90.550.10:FF:000011">
    <property type="entry name" value="3-deoxy-manno-octulosonate cytidylyltransferase"/>
    <property type="match status" value="1"/>
</dbReference>
<dbReference type="InterPro" id="IPR029044">
    <property type="entry name" value="Nucleotide-diphossugar_trans"/>
</dbReference>
<comment type="function">
    <text evidence="5">Activates KDO (a required 8-carbon sugar) for incorporation into bacterial lipopolysaccharide in Gram-negative bacteria.</text>
</comment>
<evidence type="ECO:0000313" key="6">
    <source>
        <dbReference type="EMBL" id="MBB5282841.1"/>
    </source>
</evidence>
<evidence type="ECO:0000313" key="7">
    <source>
        <dbReference type="Proteomes" id="UP000557307"/>
    </source>
</evidence>
<dbReference type="PANTHER" id="PTHR42866">
    <property type="entry name" value="3-DEOXY-MANNO-OCTULOSONATE CYTIDYLYLTRANSFERASE"/>
    <property type="match status" value="1"/>
</dbReference>
<dbReference type="HAMAP" id="MF_00057">
    <property type="entry name" value="KdsB"/>
    <property type="match status" value="1"/>
</dbReference>
<dbReference type="SUPFAM" id="SSF53448">
    <property type="entry name" value="Nucleotide-diphospho-sugar transferases"/>
    <property type="match status" value="1"/>
</dbReference>
<organism evidence="6 7">
    <name type="scientific">Rhabdobacter roseus</name>
    <dbReference type="NCBI Taxonomy" id="1655419"/>
    <lineage>
        <taxon>Bacteria</taxon>
        <taxon>Pseudomonadati</taxon>
        <taxon>Bacteroidota</taxon>
        <taxon>Cytophagia</taxon>
        <taxon>Cytophagales</taxon>
        <taxon>Cytophagaceae</taxon>
        <taxon>Rhabdobacter</taxon>
    </lineage>
</organism>
<dbReference type="CDD" id="cd02517">
    <property type="entry name" value="CMP-KDO-Synthetase"/>
    <property type="match status" value="1"/>
</dbReference>
<evidence type="ECO:0000256" key="4">
    <source>
        <dbReference type="ARBA" id="ARBA00022985"/>
    </source>
</evidence>
<dbReference type="EC" id="2.7.7.38" evidence="5"/>
<dbReference type="PANTHER" id="PTHR42866:SF2">
    <property type="entry name" value="3-DEOXY-MANNO-OCTULOSONATE CYTIDYLYLTRANSFERASE, MITOCHONDRIAL"/>
    <property type="match status" value="1"/>
</dbReference>